<name>A0A4W3K3S4_CALMI</name>
<feature type="domain" description="Protein kinase" evidence="17">
    <location>
        <begin position="42"/>
        <end position="295"/>
    </location>
</feature>
<dbReference type="GeneTree" id="ENSGT00960000189232"/>
<keyword evidence="10 15" id="KW-0547">Nucleotide-binding</keyword>
<dbReference type="InterPro" id="IPR009091">
    <property type="entry name" value="RCC1/BLIP-II"/>
</dbReference>
<feature type="repeat" description="RCC1" evidence="14">
    <location>
        <begin position="313"/>
        <end position="364"/>
    </location>
</feature>
<proteinExistence type="inferred from homology"/>
<dbReference type="InterPro" id="IPR011009">
    <property type="entry name" value="Kinase-like_dom_sf"/>
</dbReference>
<evidence type="ECO:0000256" key="7">
    <source>
        <dbReference type="ARBA" id="ARBA00022553"/>
    </source>
</evidence>
<protein>
    <recommendedName>
        <fullName evidence="4">non-specific serine/threonine protein kinase</fullName>
        <ecNumber evidence="4">2.7.11.1</ecNumber>
    </recommendedName>
</protein>
<evidence type="ECO:0000256" key="10">
    <source>
        <dbReference type="ARBA" id="ARBA00022741"/>
    </source>
</evidence>
<dbReference type="FunFam" id="1.10.510.10:FF:000262">
    <property type="entry name" value="Serine/threonine-protein kinase Nek8"/>
    <property type="match status" value="1"/>
</dbReference>
<dbReference type="OMA" id="NTCAISD"/>
<comment type="subcellular location">
    <subcellularLocation>
        <location evidence="2">Cytoplasm</location>
    </subcellularLocation>
</comment>
<reference evidence="19" key="1">
    <citation type="journal article" date="2006" name="Science">
        <title>Ancient noncoding elements conserved in the human genome.</title>
        <authorList>
            <person name="Venkatesh B."/>
            <person name="Kirkness E.F."/>
            <person name="Loh Y.H."/>
            <person name="Halpern A.L."/>
            <person name="Lee A.P."/>
            <person name="Johnson J."/>
            <person name="Dandona N."/>
            <person name="Viswanathan L.D."/>
            <person name="Tay A."/>
            <person name="Venter J.C."/>
            <person name="Strausberg R.L."/>
            <person name="Brenner S."/>
        </authorList>
    </citation>
    <scope>NUCLEOTIDE SEQUENCE [LARGE SCALE GENOMIC DNA]</scope>
</reference>
<evidence type="ECO:0000259" key="17">
    <source>
        <dbReference type="PROSITE" id="PS50011"/>
    </source>
</evidence>
<dbReference type="GO" id="GO:0004674">
    <property type="term" value="F:protein serine/threonine kinase activity"/>
    <property type="evidence" value="ECO:0007669"/>
    <property type="project" value="UniProtKB-KW"/>
</dbReference>
<evidence type="ECO:0000256" key="11">
    <source>
        <dbReference type="ARBA" id="ARBA00022777"/>
    </source>
</evidence>
<dbReference type="AlphaFoldDB" id="A0A4W3K3S4"/>
<keyword evidence="8" id="KW-0808">Transferase</keyword>
<evidence type="ECO:0000256" key="8">
    <source>
        <dbReference type="ARBA" id="ARBA00022679"/>
    </source>
</evidence>
<feature type="compositionally biased region" description="Basic and acidic residues" evidence="16">
    <location>
        <begin position="571"/>
        <end position="584"/>
    </location>
</feature>
<organism evidence="18 19">
    <name type="scientific">Callorhinchus milii</name>
    <name type="common">Ghost shark</name>
    <dbReference type="NCBI Taxonomy" id="7868"/>
    <lineage>
        <taxon>Eukaryota</taxon>
        <taxon>Metazoa</taxon>
        <taxon>Chordata</taxon>
        <taxon>Craniata</taxon>
        <taxon>Vertebrata</taxon>
        <taxon>Chondrichthyes</taxon>
        <taxon>Holocephali</taxon>
        <taxon>Chimaeriformes</taxon>
        <taxon>Callorhinchidae</taxon>
        <taxon>Callorhinchus</taxon>
    </lineage>
</organism>
<dbReference type="InterPro" id="IPR000719">
    <property type="entry name" value="Prot_kinase_dom"/>
</dbReference>
<evidence type="ECO:0000313" key="18">
    <source>
        <dbReference type="Ensembl" id="ENSCMIP00000046306.1"/>
    </source>
</evidence>
<dbReference type="GO" id="GO:0005737">
    <property type="term" value="C:cytoplasm"/>
    <property type="evidence" value="ECO:0007669"/>
    <property type="project" value="UniProtKB-SubCell"/>
</dbReference>
<dbReference type="SUPFAM" id="SSF50985">
    <property type="entry name" value="RCC1/BLIP-II"/>
    <property type="match status" value="1"/>
</dbReference>
<keyword evidence="13" id="KW-0460">Magnesium</keyword>
<evidence type="ECO:0000256" key="16">
    <source>
        <dbReference type="SAM" id="MobiDB-lite"/>
    </source>
</evidence>
<dbReference type="EC" id="2.7.11.1" evidence="4"/>
<dbReference type="FunFam" id="3.30.200.20:FF:000097">
    <property type="entry name" value="Probable serine/threonine-protein kinase nek1"/>
    <property type="match status" value="1"/>
</dbReference>
<dbReference type="InterPro" id="IPR017441">
    <property type="entry name" value="Protein_kinase_ATP_BS"/>
</dbReference>
<dbReference type="InterPro" id="IPR008271">
    <property type="entry name" value="Ser/Thr_kinase_AS"/>
</dbReference>
<evidence type="ECO:0000256" key="5">
    <source>
        <dbReference type="ARBA" id="ARBA00022490"/>
    </source>
</evidence>
<reference evidence="19" key="3">
    <citation type="journal article" date="2014" name="Nature">
        <title>Elephant shark genome provides unique insights into gnathostome evolution.</title>
        <authorList>
            <consortium name="International Elephant Shark Genome Sequencing Consortium"/>
            <person name="Venkatesh B."/>
            <person name="Lee A.P."/>
            <person name="Ravi V."/>
            <person name="Maurya A.K."/>
            <person name="Lian M.M."/>
            <person name="Swann J.B."/>
            <person name="Ohta Y."/>
            <person name="Flajnik M.F."/>
            <person name="Sutoh Y."/>
            <person name="Kasahara M."/>
            <person name="Hoon S."/>
            <person name="Gangu V."/>
            <person name="Roy S.W."/>
            <person name="Irimia M."/>
            <person name="Korzh V."/>
            <person name="Kondrychyn I."/>
            <person name="Lim Z.W."/>
            <person name="Tay B.H."/>
            <person name="Tohari S."/>
            <person name="Kong K.W."/>
            <person name="Ho S."/>
            <person name="Lorente-Galdos B."/>
            <person name="Quilez J."/>
            <person name="Marques-Bonet T."/>
            <person name="Raney B.J."/>
            <person name="Ingham P.W."/>
            <person name="Tay A."/>
            <person name="Hillier L.W."/>
            <person name="Minx P."/>
            <person name="Boehm T."/>
            <person name="Wilson R.K."/>
            <person name="Brenner S."/>
            <person name="Warren W.C."/>
        </authorList>
    </citation>
    <scope>NUCLEOTIDE SEQUENCE [LARGE SCALE GENOMIC DNA]</scope>
</reference>
<feature type="region of interest" description="Disordered" evidence="16">
    <location>
        <begin position="550"/>
        <end position="616"/>
    </location>
</feature>
<keyword evidence="12 15" id="KW-0067">ATP-binding</keyword>
<dbReference type="SMART" id="SM00220">
    <property type="entry name" value="S_TKc"/>
    <property type="match status" value="1"/>
</dbReference>
<dbReference type="PROSITE" id="PS00107">
    <property type="entry name" value="PROTEIN_KINASE_ATP"/>
    <property type="match status" value="1"/>
</dbReference>
<dbReference type="PANTHER" id="PTHR44535:SF5">
    <property type="entry name" value="PROTEIN KINASE DOMAIN-CONTAINING PROTEIN"/>
    <property type="match status" value="1"/>
</dbReference>
<dbReference type="Pfam" id="PF00069">
    <property type="entry name" value="Pkinase"/>
    <property type="match status" value="1"/>
</dbReference>
<evidence type="ECO:0000256" key="12">
    <source>
        <dbReference type="ARBA" id="ARBA00022840"/>
    </source>
</evidence>
<dbReference type="PROSITE" id="PS50012">
    <property type="entry name" value="RCC1_3"/>
    <property type="match status" value="3"/>
</dbReference>
<keyword evidence="6" id="KW-0723">Serine/threonine-protein kinase</keyword>
<dbReference type="InterPro" id="IPR000408">
    <property type="entry name" value="Reg_chr_condens"/>
</dbReference>
<reference evidence="18" key="5">
    <citation type="submission" date="2025-09" db="UniProtKB">
        <authorList>
            <consortium name="Ensembl"/>
        </authorList>
    </citation>
    <scope>IDENTIFICATION</scope>
</reference>
<evidence type="ECO:0000256" key="4">
    <source>
        <dbReference type="ARBA" id="ARBA00012513"/>
    </source>
</evidence>
<dbReference type="InterPro" id="IPR051997">
    <property type="entry name" value="STK_NEK"/>
</dbReference>
<sequence length="616" mass="67061">MARDVLGSELQAAPDQDGTKLHILDLYCDKLKQPHSQTLAEFEKIHTVGKGAYGTAVLYRKKDDDSLVILKEINMHELNHIERQRAMNEVKVLSMLDHPNIISYYDSFEEEGLLMIEMEYADGGTLAQYLLEERDILNLFHQMVAAISYLHEHNVLHRDLKTANIFLTKDSEVKLGDFGVAKVMSTGSEAHTILGTPYYISPEICEGKCYNEKSDIWSLGCILYEMACRRRTFEGTNLPAVVNKIMKGQFAPITDRYSPELKALVTDMLQKEPQILLWEMQPGVGQGLNTLVPVLPVLACCGDVFSVFLSDNGIVMTCGDGSQGCLGHGDLCSTSRPCLIEALLSVNVQDIACGLQHVVCVDGDGEVFSWGNGRHGKLGLGNEDDHCVPSAFNCPGSVVLKLVLCPSDTGSVLACGNNQYNKLGLNERRGLLMQMTTLFARVSTLCYIAHNIVLVEPGLLFTFGKNTEGQLGTANTKAYKVPVHVKELQDKTLTVSDDTTINTLGCGETFSVVGADDNSILFWGTKHRSAGSTDQLGLTAVNQAATEVAGAPVCPPKAEEPSVRPGNSTARNKDTDSENHKKEQVGTSLGKESKQAGEGNLDAQESSSLIPAAQVY</sequence>
<dbReference type="PROSITE" id="PS50011">
    <property type="entry name" value="PROTEIN_KINASE_DOM"/>
    <property type="match status" value="1"/>
</dbReference>
<dbReference type="Gene3D" id="1.10.510.10">
    <property type="entry name" value="Transferase(Phosphotransferase) domain 1"/>
    <property type="match status" value="1"/>
</dbReference>
<dbReference type="CDD" id="cd08215">
    <property type="entry name" value="STKc_Nek"/>
    <property type="match status" value="1"/>
</dbReference>
<feature type="repeat" description="RCC1" evidence="14">
    <location>
        <begin position="458"/>
        <end position="517"/>
    </location>
</feature>
<keyword evidence="19" id="KW-1185">Reference proteome</keyword>
<feature type="repeat" description="RCC1" evidence="14">
    <location>
        <begin position="365"/>
        <end position="426"/>
    </location>
</feature>
<dbReference type="GO" id="GO:0005524">
    <property type="term" value="F:ATP binding"/>
    <property type="evidence" value="ECO:0007669"/>
    <property type="project" value="UniProtKB-UniRule"/>
</dbReference>
<keyword evidence="9" id="KW-0479">Metal-binding</keyword>
<feature type="binding site" evidence="15">
    <location>
        <position position="71"/>
    </location>
    <ligand>
        <name>ATP</name>
        <dbReference type="ChEBI" id="CHEBI:30616"/>
    </ligand>
</feature>
<dbReference type="Gene3D" id="2.130.10.30">
    <property type="entry name" value="Regulator of chromosome condensation 1/beta-lactamase-inhibitor protein II"/>
    <property type="match status" value="1"/>
</dbReference>
<accession>A0A4W3K3S4</accession>
<keyword evidence="5" id="KW-0963">Cytoplasm</keyword>
<evidence type="ECO:0000313" key="19">
    <source>
        <dbReference type="Proteomes" id="UP000314986"/>
    </source>
</evidence>
<dbReference type="SUPFAM" id="SSF56112">
    <property type="entry name" value="Protein kinase-like (PK-like)"/>
    <property type="match status" value="1"/>
</dbReference>
<dbReference type="PROSITE" id="PS00108">
    <property type="entry name" value="PROTEIN_KINASE_ST"/>
    <property type="match status" value="1"/>
</dbReference>
<reference evidence="18" key="4">
    <citation type="submission" date="2025-08" db="UniProtKB">
        <authorList>
            <consortium name="Ensembl"/>
        </authorList>
    </citation>
    <scope>IDENTIFICATION</scope>
</reference>
<keyword evidence="7" id="KW-0597">Phosphoprotein</keyword>
<comment type="similarity">
    <text evidence="3">Belongs to the protein kinase superfamily. NEK Ser/Thr protein kinase family. NIMA subfamily.</text>
</comment>
<evidence type="ECO:0000256" key="6">
    <source>
        <dbReference type="ARBA" id="ARBA00022527"/>
    </source>
</evidence>
<dbReference type="Pfam" id="PF00415">
    <property type="entry name" value="RCC1"/>
    <property type="match status" value="3"/>
</dbReference>
<dbReference type="GO" id="GO:0046872">
    <property type="term" value="F:metal ion binding"/>
    <property type="evidence" value="ECO:0007669"/>
    <property type="project" value="UniProtKB-KW"/>
</dbReference>
<evidence type="ECO:0000256" key="3">
    <source>
        <dbReference type="ARBA" id="ARBA00010886"/>
    </source>
</evidence>
<dbReference type="InParanoid" id="A0A4W3K3S4"/>
<evidence type="ECO:0000256" key="13">
    <source>
        <dbReference type="ARBA" id="ARBA00022842"/>
    </source>
</evidence>
<comment type="cofactor">
    <cofactor evidence="1">
        <name>Mg(2+)</name>
        <dbReference type="ChEBI" id="CHEBI:18420"/>
    </cofactor>
</comment>
<dbReference type="Proteomes" id="UP000314986">
    <property type="component" value="Unassembled WGS sequence"/>
</dbReference>
<evidence type="ECO:0000256" key="2">
    <source>
        <dbReference type="ARBA" id="ARBA00004496"/>
    </source>
</evidence>
<evidence type="ECO:0000256" key="15">
    <source>
        <dbReference type="PROSITE-ProRule" id="PRU10141"/>
    </source>
</evidence>
<evidence type="ECO:0000256" key="9">
    <source>
        <dbReference type="ARBA" id="ARBA00022723"/>
    </source>
</evidence>
<keyword evidence="11" id="KW-0418">Kinase</keyword>
<dbReference type="Gene3D" id="3.30.200.20">
    <property type="entry name" value="Phosphorylase Kinase, domain 1"/>
    <property type="match status" value="1"/>
</dbReference>
<evidence type="ECO:0000256" key="14">
    <source>
        <dbReference type="PROSITE-ProRule" id="PRU00235"/>
    </source>
</evidence>
<dbReference type="PANTHER" id="PTHR44535">
    <property type="entry name" value="PROTEIN CBG16200"/>
    <property type="match status" value="1"/>
</dbReference>
<dbReference type="PRINTS" id="PR00633">
    <property type="entry name" value="RCCNDNSATION"/>
</dbReference>
<dbReference type="STRING" id="7868.ENSCMIP00000046306"/>
<dbReference type="Ensembl" id="ENSCMIT00000046966.1">
    <property type="protein sequence ID" value="ENSCMIP00000046306.1"/>
    <property type="gene ID" value="ENSCMIG00000019046.1"/>
</dbReference>
<evidence type="ECO:0000256" key="1">
    <source>
        <dbReference type="ARBA" id="ARBA00001946"/>
    </source>
</evidence>
<reference evidence="19" key="2">
    <citation type="journal article" date="2007" name="PLoS Biol.">
        <title>Survey sequencing and comparative analysis of the elephant shark (Callorhinchus milii) genome.</title>
        <authorList>
            <person name="Venkatesh B."/>
            <person name="Kirkness E.F."/>
            <person name="Loh Y.H."/>
            <person name="Halpern A.L."/>
            <person name="Lee A.P."/>
            <person name="Johnson J."/>
            <person name="Dandona N."/>
            <person name="Viswanathan L.D."/>
            <person name="Tay A."/>
            <person name="Venter J.C."/>
            <person name="Strausberg R.L."/>
            <person name="Brenner S."/>
        </authorList>
    </citation>
    <scope>NUCLEOTIDE SEQUENCE [LARGE SCALE GENOMIC DNA]</scope>
</reference>